<feature type="region of interest" description="Disordered" evidence="9">
    <location>
        <begin position="2174"/>
        <end position="2247"/>
    </location>
</feature>
<evidence type="ECO:0000256" key="9">
    <source>
        <dbReference type="SAM" id="MobiDB-lite"/>
    </source>
</evidence>
<evidence type="ECO:0000256" key="6">
    <source>
        <dbReference type="ARBA" id="ARBA00023136"/>
    </source>
</evidence>
<evidence type="ECO:0000256" key="10">
    <source>
        <dbReference type="SAM" id="Phobius"/>
    </source>
</evidence>
<reference evidence="12" key="2">
    <citation type="submission" date="2022-06" db="UniProtKB">
        <authorList>
            <consortium name="EnsemblMetazoa"/>
        </authorList>
    </citation>
    <scope>IDENTIFICATION</scope>
    <source>
        <strain evidence="12">PS312</strain>
    </source>
</reference>
<evidence type="ECO:0000256" key="11">
    <source>
        <dbReference type="SAM" id="SignalP"/>
    </source>
</evidence>
<dbReference type="GO" id="GO:0044331">
    <property type="term" value="P:cell-cell adhesion mediated by cadherin"/>
    <property type="evidence" value="ECO:0000318"/>
    <property type="project" value="GO_Central"/>
</dbReference>
<dbReference type="GO" id="GO:0030855">
    <property type="term" value="P:epithelial cell differentiation"/>
    <property type="evidence" value="ECO:0000318"/>
    <property type="project" value="GO_Central"/>
</dbReference>
<feature type="transmembrane region" description="Helical" evidence="10">
    <location>
        <begin position="2909"/>
        <end position="2933"/>
    </location>
</feature>
<keyword evidence="5 10" id="KW-1133">Transmembrane helix</keyword>
<dbReference type="GO" id="GO:0005509">
    <property type="term" value="F:calcium ion binding"/>
    <property type="evidence" value="ECO:0007669"/>
    <property type="project" value="UniProtKB-UniRule"/>
</dbReference>
<keyword evidence="2 10" id="KW-0812">Transmembrane</keyword>
<dbReference type="PANTHER" id="PTHR24028">
    <property type="entry name" value="CADHERIN-87A"/>
    <property type="match status" value="1"/>
</dbReference>
<dbReference type="PRINTS" id="PR00205">
    <property type="entry name" value="CADHERIN"/>
</dbReference>
<dbReference type="InterPro" id="IPR002126">
    <property type="entry name" value="Cadherin-like_dom"/>
</dbReference>
<dbReference type="InterPro" id="IPR050174">
    <property type="entry name" value="Protocadherin/Cadherin-CA"/>
</dbReference>
<sequence length="3023" mass="333059">MIPLQCILLLLLPFFTEGVRISQETSPAACSFPSSSPILLSVSSDASIDTLIYRSQVFPSNAILSLASVTSTKLPHINYTNRFDLTTDGYGEFSIRTKGRLSLPPYPSDTTSANLYMSVICNDQVFPLITLRLDGGNRVSPRFYGLPYAVSLPRKSPVGTEVNTGIIAIDWDPSPSYGVHFTIMDDWAPFSLVVRPVSSNSPSLSLPLQGWSTDQFPPQIRLKVIGSIDHLPNEFDLNVAAMDSGEPVKMNTTKIHVNLLGDYRPLVRESRVTSIIGEAKMGDQILVIPSVSSVVDEEIGPVIYSLVDKKMKDYFEIDSEKGSLTLIEQPPLTIKSIGVMITSTENPPRSSIVEITLQRDAQFPRFSSCDFSVSLPENSKPGTHVFEMHVIDKNHDTRIRLIDPDETFSLDQETGIITVNDPTVLDSEHFDLVQFVIQIEPSNGSIAPPSVCQKARVTVHLIDQNDNSPLFDQSQYRIRVISPLPNNTLLRSIRAIDYDKGDNGRVEYRLMDSDNLPIRLVSTNGTAELIYSQRPNTRPLIGRYYVTLEAVDHGEPQRFGRAIIEIEADDLSGLEEGLEKKLREEEREKKKEEKRVAKVADHTKNEETKTTSSNLIDGTKTTIEISSTVTREVTTPTTEKTTESTTMKTSTIPQTTTTSKKTTERTTKSQSTSIISKTTTVAMKATNESAIPSSTTPITQKTSTSSTKTTTVSIKTTEKPSTSKITTNDEKPSKMTTSATPSTTRVTKTVKESKKKVEIEKEKISEEEEEVRVKTVRKHINHELDEAEEEEEQMEVRREEKMKSKRKEDERELDTREEEEIVSRYHRDEVSTPVRKIFEFNQPSYSFELFGEWKEGEIIGRVTASPDAMFYAMDKKAANYFKIDGDSGDIIVRSEAEKLKGEYSFTISSTNGEFTTESLVTVRLDKTRSIFDSAPTFDQSVYTIHIEENEEPKPLTSLRAYHRGLSSGSSLIYSLLDDGANVPFYLDEKSGQLVLLAPLDHEKTKEISFKVSGCLSSNPSLCGFSMVKIVVDDVNDNPPILNQREITVKLPSDLRKGSTVAHFKATDKDSKENGEISYAINPPSNTFAIDIDNGEVITLGPLEHAHYEMAIQAFDHGSPRRSDIGRLTVNVQGTNPSAPQFDQFRYDITLSGPVKTGERVVSLHASDPDPGDEGIVSYRFATPKNGKESRDQSRFSMNPHTGTVTTLTPLNSFDGPFLFVVEAVDHSKEFPRKAETLLRIRIEGEPSLRFFALPSTLFISSNKGIGSVLLKASASSSEGTPITFSISPPSQFFSMDGPNLIVTKSIEPKEYNITIRAETNGATIDHNLHLIVMTNRDKYPVFSRLFYDLPVSLDSSFPSILHTFQAQVQTGSVEYSLFPPKAVPSGLTIDKHTGELTVSEDFISSTSNTDDTVFTVVRAWNSEFPQFHSDVGVILSIETPSAPFGFPLSLYRTIMNENTPVGTLLNSSVTIAPKSVRTGVEYGITPTNIIGIHSNGSLFVSGPIDIEAMPVDEEGTLTYTIWAESGDERAVSTMRVKIVNVNEFAPVFRQKTFRFNVDESSKPRVILGRIIADDADFGEKLIYSMKSESRADSIDILPNGSVVVGKAGIDFDSDRAFDLVVSVEDSTGKTDEATVEIVVIADEDRMTKVENDSPIVWNLTSESLSPLPITAVDSNEKDSIEFKIVNGNERGFFEIERVNRTAVLLKPVSLLPPSSHFTLTIEAVDSTKISTSRVIVNVAPSSSSPSIPSTTSSPRVPLFSQSEFAKAMKDDTPVGTALISVQVWSPPQDGQLTMSSNCSFLNVRKNGVVLLSTPIPIQSGEIDCGITASNEHSSTTAPFHLLVLDSSSSNHAPIFDRSLYNFSISVDSFASMVGKINVHDEDGDEIKLEIQPPEYNNLFEINEQNELELRFPASTLTDQNLFSFIIVASDDGKPKQTSIANVKVFVRNGGKKGGFFPIASSASTNTLINPIPTSLTALSTPNSNESKEIETTTVKVVKEKTTTTSHSTTKEAEKETTTTQVELVTNDFTTVVPPIEKVTENKSELSTEIEEEEVSTIKNEVNQVENNEDDEDKLKDVTTTQDTTTVKFSKKEYEFEVKKDARVGTIIGTVNVDGYDSSSLEFMIGDERVVTVDEKGQISLTGPVIPSPYRTPIIVFQDGRILDEATLVIEYATTSSTTSIPPSSPSSSSSSSTTSSSPSPSPSTSSSFSSLSRSSTLTSSTLPSTTTVLRVEGGTSPRDSPSVSPSIVLSTTTSSVIPFSFSHSIYTAYMPEGAYMNGSLVQLTPSNIHTNGKDVTFALQDSEGLPFVLNETTGELAMFRVDREERKEFDLIVKAFDHSSNEESTAKIHVEIIDVNDNSPIFESVPSIIGVRRNISVGSVIGRVSAIDGDNGVNGELSYSIQPSQYFAIDQKRGSIIVRTSLLSVPSDQLTMTVVVSDGGRPSLKAETEIEVRLFSSILSPTLPRSSTISISPSTTMIANLLAVPNVGDENESVTYTLDSTHEGLFTINAEGILSLGREARLYEVNKEHKLKITATNNFGSESTEIGVTIVDGTVTSPSSSSSSSPSTSTHSSLNWEGGSSTVNTREGSVCMFPVREYRAEIKENLPAGTPVIKVSSDCEARRESVKYTLAVNSLDFSVDSHSGDILTLRPLDREEKAIHLLVVNVTREVMRRSERGTQVLRSRLSSSQTIVIVRVIDENDSSPEWKHLNGEGKMIASMDWKTPVGSPLMKIHANDKDENKSRLKYSIEGDVNTFGINETTGLIYLQKSVEKDSTDMYSLTGLVTDGVHHIKVPIEIYRLSTQHHLVKLTSERRHVDIDAKKLESEINNATSLDVHILSKQPFVDHNGIVDLRKSFLFIYALNENHIPMRGKELIEWLSPHSASLYQTSGKISSFSAAQPFISISFIQLLWILVALLVLVALFIVCCVACSFVKRRRLRELEKQYMVDGMRPRPYDVENIPRSTAQTVLSSRRLANAIPDDDRMSRTSNRSDTTFVFANSVKDENSLRRSVGRNTKVQDSSLS</sequence>
<evidence type="ECO:0000256" key="5">
    <source>
        <dbReference type="ARBA" id="ARBA00022989"/>
    </source>
</evidence>
<accession>A0A8R1Y696</accession>
<feature type="compositionally biased region" description="Low complexity" evidence="9">
    <location>
        <begin position="2556"/>
        <end position="2573"/>
    </location>
</feature>
<feature type="compositionally biased region" description="Basic and acidic residues" evidence="9">
    <location>
        <begin position="794"/>
        <end position="812"/>
    </location>
</feature>
<dbReference type="Gene3D" id="2.60.40.60">
    <property type="entry name" value="Cadherins"/>
    <property type="match status" value="14"/>
</dbReference>
<feature type="region of interest" description="Disordered" evidence="9">
    <location>
        <begin position="784"/>
        <end position="812"/>
    </location>
</feature>
<name>A0A2A6BE78_PRIPA</name>
<accession>A0A2A6BE78</accession>
<feature type="compositionally biased region" description="Low complexity" evidence="9">
    <location>
        <begin position="2174"/>
        <end position="2227"/>
    </location>
</feature>
<keyword evidence="11" id="KW-0732">Signal</keyword>
<feature type="compositionally biased region" description="Low complexity" evidence="9">
    <location>
        <begin position="629"/>
        <end position="660"/>
    </location>
</feature>
<dbReference type="FunFam" id="2.60.40.60:FF:000802">
    <property type="entry name" value="Protein CBR-CDH-12"/>
    <property type="match status" value="1"/>
</dbReference>
<proteinExistence type="predicted"/>
<dbReference type="PANTHER" id="PTHR24028:SF263">
    <property type="entry name" value="CADHERIN-RELATED FAMILY MEMBER 1"/>
    <property type="match status" value="1"/>
</dbReference>
<feature type="region of interest" description="Disordered" evidence="9">
    <location>
        <begin position="2555"/>
        <end position="2581"/>
    </location>
</feature>
<reference evidence="13" key="1">
    <citation type="journal article" date="2008" name="Nat. Genet.">
        <title>The Pristionchus pacificus genome provides a unique perspective on nematode lifestyle and parasitism.</title>
        <authorList>
            <person name="Dieterich C."/>
            <person name="Clifton S.W."/>
            <person name="Schuster L.N."/>
            <person name="Chinwalla A."/>
            <person name="Delehaunty K."/>
            <person name="Dinkelacker I."/>
            <person name="Fulton L."/>
            <person name="Fulton R."/>
            <person name="Godfrey J."/>
            <person name="Minx P."/>
            <person name="Mitreva M."/>
            <person name="Roeseler W."/>
            <person name="Tian H."/>
            <person name="Witte H."/>
            <person name="Yang S.P."/>
            <person name="Wilson R.K."/>
            <person name="Sommer R.J."/>
        </authorList>
    </citation>
    <scope>NUCLEOTIDE SEQUENCE [LARGE SCALE GENOMIC DNA]</scope>
    <source>
        <strain evidence="13">PS312</strain>
    </source>
</reference>
<dbReference type="InterPro" id="IPR020894">
    <property type="entry name" value="Cadherin_CS"/>
</dbReference>
<dbReference type="PROSITE" id="PS50268">
    <property type="entry name" value="CADHERIN_2"/>
    <property type="match status" value="12"/>
</dbReference>
<keyword evidence="3" id="KW-0677">Repeat</keyword>
<feature type="compositionally biased region" description="Basic and acidic residues" evidence="9">
    <location>
        <begin position="583"/>
        <end position="609"/>
    </location>
</feature>
<keyword evidence="6 10" id="KW-0472">Membrane</keyword>
<feature type="region of interest" description="Disordered" evidence="9">
    <location>
        <begin position="691"/>
        <end position="749"/>
    </location>
</feature>
<evidence type="ECO:0000256" key="7">
    <source>
        <dbReference type="ARBA" id="ARBA00023180"/>
    </source>
</evidence>
<dbReference type="EnsemblMetazoa" id="PPA03277.1">
    <property type="protein sequence ID" value="PPA03277.1"/>
    <property type="gene ID" value="WBGene00092831"/>
</dbReference>
<dbReference type="GO" id="GO:0005886">
    <property type="term" value="C:plasma membrane"/>
    <property type="evidence" value="ECO:0000318"/>
    <property type="project" value="GO_Central"/>
</dbReference>
<keyword evidence="13" id="KW-1185">Reference proteome</keyword>
<dbReference type="GO" id="GO:0005912">
    <property type="term" value="C:adherens junction"/>
    <property type="evidence" value="ECO:0000318"/>
    <property type="project" value="GO_Central"/>
</dbReference>
<evidence type="ECO:0000256" key="1">
    <source>
        <dbReference type="ARBA" id="ARBA00004167"/>
    </source>
</evidence>
<keyword evidence="7" id="KW-0325">Glycoprotein</keyword>
<comment type="subcellular location">
    <subcellularLocation>
        <location evidence="1">Membrane</location>
        <topology evidence="1">Single-pass membrane protein</topology>
    </subcellularLocation>
</comment>
<evidence type="ECO:0000313" key="13">
    <source>
        <dbReference type="Proteomes" id="UP000005239"/>
    </source>
</evidence>
<keyword evidence="4" id="KW-0106">Calcium</keyword>
<protein>
    <submittedName>
        <fullName evidence="12">Cdh-12</fullName>
    </submittedName>
</protein>
<dbReference type="InterPro" id="IPR015919">
    <property type="entry name" value="Cadherin-like_sf"/>
</dbReference>
<evidence type="ECO:0000256" key="2">
    <source>
        <dbReference type="ARBA" id="ARBA00022692"/>
    </source>
</evidence>
<dbReference type="Proteomes" id="UP000005239">
    <property type="component" value="Unassembled WGS sequence"/>
</dbReference>
<evidence type="ECO:0000313" key="12">
    <source>
        <dbReference type="EnsemblMetazoa" id="PPA03277.1"/>
    </source>
</evidence>
<feature type="signal peptide" evidence="11">
    <location>
        <begin position="1"/>
        <end position="18"/>
    </location>
</feature>
<evidence type="ECO:0000256" key="8">
    <source>
        <dbReference type="SAM" id="Coils"/>
    </source>
</evidence>
<dbReference type="FunFam" id="2.60.40.60:FF:000509">
    <property type="entry name" value="Protein CBR-CDH-12"/>
    <property type="match status" value="1"/>
</dbReference>
<feature type="chain" id="PRO_5043859365" evidence="11">
    <location>
        <begin position="19"/>
        <end position="3023"/>
    </location>
</feature>
<feature type="region of interest" description="Disordered" evidence="9">
    <location>
        <begin position="629"/>
        <end position="673"/>
    </location>
</feature>
<dbReference type="PROSITE" id="PS00232">
    <property type="entry name" value="CADHERIN_1"/>
    <property type="match status" value="3"/>
</dbReference>
<dbReference type="GO" id="GO:0007409">
    <property type="term" value="P:axonogenesis"/>
    <property type="evidence" value="ECO:0000318"/>
    <property type="project" value="GO_Central"/>
</dbReference>
<feature type="region of interest" description="Disordered" evidence="9">
    <location>
        <begin position="583"/>
        <end position="615"/>
    </location>
</feature>
<keyword evidence="8" id="KW-0175">Coiled coil</keyword>
<evidence type="ECO:0000256" key="3">
    <source>
        <dbReference type="ARBA" id="ARBA00022737"/>
    </source>
</evidence>
<dbReference type="SMART" id="SM00112">
    <property type="entry name" value="CA"/>
    <property type="match status" value="15"/>
</dbReference>
<dbReference type="FunFam" id="2.60.40.60:FF:000377">
    <property type="entry name" value="Dachsous cadherin-related 1a"/>
    <property type="match status" value="1"/>
</dbReference>
<dbReference type="CDD" id="cd11304">
    <property type="entry name" value="Cadherin_repeat"/>
    <property type="match status" value="11"/>
</dbReference>
<feature type="compositionally biased region" description="Low complexity" evidence="9">
    <location>
        <begin position="691"/>
        <end position="715"/>
    </location>
</feature>
<dbReference type="Pfam" id="PF00028">
    <property type="entry name" value="Cadherin"/>
    <property type="match status" value="4"/>
</dbReference>
<feature type="compositionally biased region" description="Low complexity" evidence="9">
    <location>
        <begin position="734"/>
        <end position="747"/>
    </location>
</feature>
<feature type="coiled-coil region" evidence="8">
    <location>
        <begin position="2035"/>
        <end position="2067"/>
    </location>
</feature>
<dbReference type="OrthoDB" id="6252479at2759"/>
<evidence type="ECO:0000256" key="4">
    <source>
        <dbReference type="ARBA" id="ARBA00022837"/>
    </source>
</evidence>
<organism evidence="12 13">
    <name type="scientific">Pristionchus pacificus</name>
    <name type="common">Parasitic nematode worm</name>
    <dbReference type="NCBI Taxonomy" id="54126"/>
    <lineage>
        <taxon>Eukaryota</taxon>
        <taxon>Metazoa</taxon>
        <taxon>Ecdysozoa</taxon>
        <taxon>Nematoda</taxon>
        <taxon>Chromadorea</taxon>
        <taxon>Rhabditida</taxon>
        <taxon>Rhabditina</taxon>
        <taxon>Diplogasteromorpha</taxon>
        <taxon>Diplogasteroidea</taxon>
        <taxon>Neodiplogasteridae</taxon>
        <taxon>Pristionchus</taxon>
    </lineage>
</organism>
<dbReference type="SUPFAM" id="SSF49313">
    <property type="entry name" value="Cadherin-like"/>
    <property type="match status" value="13"/>
</dbReference>
<dbReference type="GO" id="GO:0007156">
    <property type="term" value="P:homophilic cell adhesion via plasma membrane adhesion molecules"/>
    <property type="evidence" value="ECO:0007669"/>
    <property type="project" value="InterPro"/>
</dbReference>
<gene>
    <name evidence="12" type="primary">WBGene00092831</name>
</gene>